<accession>X0UQF2</accession>
<dbReference type="EMBL" id="BARS01026508">
    <property type="protein sequence ID" value="GAG01462.1"/>
    <property type="molecule type" value="Genomic_DNA"/>
</dbReference>
<dbReference type="AlphaFoldDB" id="X0UQF2"/>
<feature type="non-terminal residue" evidence="1">
    <location>
        <position position="67"/>
    </location>
</feature>
<evidence type="ECO:0000313" key="1">
    <source>
        <dbReference type="EMBL" id="GAG01462.1"/>
    </source>
</evidence>
<proteinExistence type="predicted"/>
<protein>
    <submittedName>
        <fullName evidence="1">Uncharacterized protein</fullName>
    </submittedName>
</protein>
<comment type="caution">
    <text evidence="1">The sequence shown here is derived from an EMBL/GenBank/DDBJ whole genome shotgun (WGS) entry which is preliminary data.</text>
</comment>
<sequence>MKKTGKNRTITDKFYTCRTIAKKCVEDFKSFLPKENILLIEPSAGKGVFLPFLVPYSFLAFDIEPAG</sequence>
<gene>
    <name evidence="1" type="ORF">S01H1_41767</name>
</gene>
<name>X0UQF2_9ZZZZ</name>
<organism evidence="1">
    <name type="scientific">marine sediment metagenome</name>
    <dbReference type="NCBI Taxonomy" id="412755"/>
    <lineage>
        <taxon>unclassified sequences</taxon>
        <taxon>metagenomes</taxon>
        <taxon>ecological metagenomes</taxon>
    </lineage>
</organism>
<reference evidence="1" key="1">
    <citation type="journal article" date="2014" name="Front. Microbiol.">
        <title>High frequency of phylogenetically diverse reductive dehalogenase-homologous genes in deep subseafloor sedimentary metagenomes.</title>
        <authorList>
            <person name="Kawai M."/>
            <person name="Futagami T."/>
            <person name="Toyoda A."/>
            <person name="Takaki Y."/>
            <person name="Nishi S."/>
            <person name="Hori S."/>
            <person name="Arai W."/>
            <person name="Tsubouchi T."/>
            <person name="Morono Y."/>
            <person name="Uchiyama I."/>
            <person name="Ito T."/>
            <person name="Fujiyama A."/>
            <person name="Inagaki F."/>
            <person name="Takami H."/>
        </authorList>
    </citation>
    <scope>NUCLEOTIDE SEQUENCE</scope>
    <source>
        <strain evidence="1">Expedition CK06-06</strain>
    </source>
</reference>